<gene>
    <name evidence="3" type="ORF">GCM10022392_10930</name>
</gene>
<comment type="caution">
    <text evidence="3">The sequence shown here is derived from an EMBL/GenBank/DDBJ whole genome shotgun (WGS) entry which is preliminary data.</text>
</comment>
<dbReference type="RefSeq" id="WP_345101579.1">
    <property type="nucleotide sequence ID" value="NZ_BAABCV010000003.1"/>
</dbReference>
<feature type="compositionally biased region" description="Basic and acidic residues" evidence="2">
    <location>
        <begin position="410"/>
        <end position="422"/>
    </location>
</feature>
<protein>
    <recommendedName>
        <fullName evidence="5">DUF3945 domain-containing protein</fullName>
    </recommendedName>
</protein>
<feature type="region of interest" description="Disordered" evidence="2">
    <location>
        <begin position="390"/>
        <end position="422"/>
    </location>
</feature>
<evidence type="ECO:0000313" key="3">
    <source>
        <dbReference type="EMBL" id="GAA4090978.1"/>
    </source>
</evidence>
<evidence type="ECO:0000256" key="2">
    <source>
        <dbReference type="SAM" id="MobiDB-lite"/>
    </source>
</evidence>
<dbReference type="Proteomes" id="UP001500841">
    <property type="component" value="Unassembled WGS sequence"/>
</dbReference>
<feature type="coiled-coil region" evidence="1">
    <location>
        <begin position="95"/>
        <end position="125"/>
    </location>
</feature>
<evidence type="ECO:0000313" key="4">
    <source>
        <dbReference type="Proteomes" id="UP001500841"/>
    </source>
</evidence>
<accession>A0ABP7WLK7</accession>
<feature type="compositionally biased region" description="Basic and acidic residues" evidence="2">
    <location>
        <begin position="390"/>
        <end position="402"/>
    </location>
</feature>
<evidence type="ECO:0000256" key="1">
    <source>
        <dbReference type="SAM" id="Coils"/>
    </source>
</evidence>
<sequence>MRLETKYAEKIISLLEDAQDVGMPHVVFELRPQDMELQPHQLSLFEKLGEALEYLDNAAGNNYLPGDADYPIYYRHVDQLLEEIKQANSLTINKIDMNRNNLENIQNEMKDLRFSKKAIEEAQQKMEKGLPEFTVADQLKGNKGQVDVTAHFRQSGQSDNYYLNKFAVALNTGKALEEGHKYFIITRNEKEPGKNLTKSFENVSDAISFFKDQKGDSRLAAGKDAAHATELAEMKAGKVEYVEKDFQRTFRTPAQTQTFFVERGRGFTVDQAANLIQGRSVYRDDLLNLGGQPYAAWIKLDMDSPKDRYQNYQTNQYHVPSYGFTTKEALEKYHIKELGDPKKLESLMASIENGNRPLVTTVKDGEEIKLHIEAAPRFRQINFFQENGKPEKREQFLKEPKLEQTLQVNKGKEKEQEQGMAV</sequence>
<reference evidence="4" key="1">
    <citation type="journal article" date="2019" name="Int. J. Syst. Evol. Microbiol.">
        <title>The Global Catalogue of Microorganisms (GCM) 10K type strain sequencing project: providing services to taxonomists for standard genome sequencing and annotation.</title>
        <authorList>
            <consortium name="The Broad Institute Genomics Platform"/>
            <consortium name="The Broad Institute Genome Sequencing Center for Infectious Disease"/>
            <person name="Wu L."/>
            <person name="Ma J."/>
        </authorList>
    </citation>
    <scope>NUCLEOTIDE SEQUENCE [LARGE SCALE GENOMIC DNA]</scope>
    <source>
        <strain evidence="4">JCM 17085</strain>
    </source>
</reference>
<proteinExistence type="predicted"/>
<dbReference type="EMBL" id="BAABCV010000003">
    <property type="protein sequence ID" value="GAA4090978.1"/>
    <property type="molecule type" value="Genomic_DNA"/>
</dbReference>
<name>A0ABP7WLK7_9SPHI</name>
<keyword evidence="4" id="KW-1185">Reference proteome</keyword>
<evidence type="ECO:0008006" key="5">
    <source>
        <dbReference type="Google" id="ProtNLM"/>
    </source>
</evidence>
<organism evidence="3 4">
    <name type="scientific">Mucilaginibacter panaciglaebae</name>
    <dbReference type="NCBI Taxonomy" id="502331"/>
    <lineage>
        <taxon>Bacteria</taxon>
        <taxon>Pseudomonadati</taxon>
        <taxon>Bacteroidota</taxon>
        <taxon>Sphingobacteriia</taxon>
        <taxon>Sphingobacteriales</taxon>
        <taxon>Sphingobacteriaceae</taxon>
        <taxon>Mucilaginibacter</taxon>
    </lineage>
</organism>
<keyword evidence="1" id="KW-0175">Coiled coil</keyword>